<organism evidence="1 2">
    <name type="scientific">Roseisalinus antarcticus</name>
    <dbReference type="NCBI Taxonomy" id="254357"/>
    <lineage>
        <taxon>Bacteria</taxon>
        <taxon>Pseudomonadati</taxon>
        <taxon>Pseudomonadota</taxon>
        <taxon>Alphaproteobacteria</taxon>
        <taxon>Rhodobacterales</taxon>
        <taxon>Roseobacteraceae</taxon>
        <taxon>Roseisalinus</taxon>
    </lineage>
</organism>
<keyword evidence="2" id="KW-1185">Reference proteome</keyword>
<dbReference type="RefSeq" id="WP_159458458.1">
    <property type="nucleotide sequence ID" value="NZ_FWFZ01000006.1"/>
</dbReference>
<accession>A0A1Y5SFW3</accession>
<gene>
    <name evidence="1" type="ORF">ROA7023_01535</name>
</gene>
<name>A0A1Y5SFW3_9RHOB</name>
<dbReference type="EMBL" id="FWFZ01000006">
    <property type="protein sequence ID" value="SLN39862.1"/>
    <property type="molecule type" value="Genomic_DNA"/>
</dbReference>
<sequence>MVEIADVDDRDSLRDWLQETGQSREACVWLASRAALWVLPIAWAEASSRLDLTPLPILRANLIAGVAPVCPTPAIKSAAAAAYAAADAAITAAAYAAADRAASDAAYAAITAAAYAAADRAASDAAYAAITAAAYAAFSAAVTAAAATDATADLAVWEASRRDMGILQDGDFLGKGLRLWPAGGNPLEDAWREVKRGLAQGDPASARGVGTGLDWSFWLDWYQDALDGKTPDWDVLEEIALSGLARDGDYQREDFNPFWEGTDAEVLARINEIVERHALLAEIRKLKAERDSLRAAASASAAHRSHNNPPELVEEQAQQEVTIVWAYLDDIEVELKKPDIDHGRLRRLGQRLVSQAREVLSLAGKDTKKDMAMAIRLAVYGGGGLALMARIVEFGEWLGRFVGPSLGF</sequence>
<dbReference type="Proteomes" id="UP000193900">
    <property type="component" value="Unassembled WGS sequence"/>
</dbReference>
<proteinExistence type="predicted"/>
<evidence type="ECO:0000313" key="1">
    <source>
        <dbReference type="EMBL" id="SLN39862.1"/>
    </source>
</evidence>
<evidence type="ECO:0000313" key="2">
    <source>
        <dbReference type="Proteomes" id="UP000193900"/>
    </source>
</evidence>
<protein>
    <submittedName>
        <fullName evidence="1">Uncharacterized protein</fullName>
    </submittedName>
</protein>
<dbReference type="AlphaFoldDB" id="A0A1Y5SFW3"/>
<dbReference type="OrthoDB" id="7877008at2"/>
<reference evidence="1 2" key="1">
    <citation type="submission" date="2017-03" db="EMBL/GenBank/DDBJ databases">
        <authorList>
            <person name="Afonso C.L."/>
            <person name="Miller P.J."/>
            <person name="Scott M.A."/>
            <person name="Spackman E."/>
            <person name="Goraichik I."/>
            <person name="Dimitrov K.M."/>
            <person name="Suarez D.L."/>
            <person name="Swayne D.E."/>
        </authorList>
    </citation>
    <scope>NUCLEOTIDE SEQUENCE [LARGE SCALE GENOMIC DNA]</scope>
    <source>
        <strain evidence="1 2">CECT 7023</strain>
    </source>
</reference>